<dbReference type="PANTHER" id="PTHR43721:SF9">
    <property type="entry name" value="GTP-BINDING PROTEIN 1"/>
    <property type="match status" value="1"/>
</dbReference>
<dbReference type="Proteomes" id="UP001187531">
    <property type="component" value="Unassembled WGS sequence"/>
</dbReference>
<protein>
    <submittedName>
        <fullName evidence="1">Uncharacterized protein</fullName>
    </submittedName>
</protein>
<dbReference type="PANTHER" id="PTHR43721">
    <property type="entry name" value="ELONGATION FACTOR TU-RELATED"/>
    <property type="match status" value="1"/>
</dbReference>
<sequence>MAEEAAKREHVSKPLTEEEYKDCASTLQSLARREEVDCVRLHENVTKTKASGYFLLRSKKDKDYVEIRMAVLGNKDAEKSILRDVLTHREREMQNGEARLKTSLKDESSTVTTDILGFDSKGELVNRTAQGPQDWAEICEEAKKVVEFMYCVEGERNVATTICDMSEHFPDYAMLLFENNVINEKTEENLRLAMALQIPIFAVLAKIDDTKKEEKMIQEKFSFVMKKLNDLRIVPIWIKDIEVVVQSATEFMETLVKGEGFGGGLAACP</sequence>
<dbReference type="InterPro" id="IPR027417">
    <property type="entry name" value="P-loop_NTPase"/>
</dbReference>
<keyword evidence="2" id="KW-1185">Reference proteome</keyword>
<dbReference type="GO" id="GO:0003746">
    <property type="term" value="F:translation elongation factor activity"/>
    <property type="evidence" value="ECO:0007669"/>
    <property type="project" value="TreeGrafter"/>
</dbReference>
<evidence type="ECO:0000313" key="1">
    <source>
        <dbReference type="EMBL" id="KAK2714634.1"/>
    </source>
</evidence>
<dbReference type="Gene3D" id="3.40.50.300">
    <property type="entry name" value="P-loop containing nucleotide triphosphate hydrolases"/>
    <property type="match status" value="1"/>
</dbReference>
<dbReference type="AlphaFoldDB" id="A0AA88HQE2"/>
<reference evidence="1" key="1">
    <citation type="submission" date="2023-07" db="EMBL/GenBank/DDBJ databases">
        <title>Chromosome-level genome assembly of Artemia franciscana.</title>
        <authorList>
            <person name="Jo E."/>
        </authorList>
    </citation>
    <scope>NUCLEOTIDE SEQUENCE</scope>
    <source>
        <tissue evidence="1">Whole body</tissue>
    </source>
</reference>
<comment type="caution">
    <text evidence="1">The sequence shown here is derived from an EMBL/GenBank/DDBJ whole genome shotgun (WGS) entry which is preliminary data.</text>
</comment>
<dbReference type="EMBL" id="JAVRJZ010000013">
    <property type="protein sequence ID" value="KAK2714634.1"/>
    <property type="molecule type" value="Genomic_DNA"/>
</dbReference>
<proteinExistence type="predicted"/>
<accession>A0AA88HQE2</accession>
<organism evidence="1 2">
    <name type="scientific">Artemia franciscana</name>
    <name type="common">Brine shrimp</name>
    <name type="synonym">Artemia sanfranciscana</name>
    <dbReference type="NCBI Taxonomy" id="6661"/>
    <lineage>
        <taxon>Eukaryota</taxon>
        <taxon>Metazoa</taxon>
        <taxon>Ecdysozoa</taxon>
        <taxon>Arthropoda</taxon>
        <taxon>Crustacea</taxon>
        <taxon>Branchiopoda</taxon>
        <taxon>Anostraca</taxon>
        <taxon>Artemiidae</taxon>
        <taxon>Artemia</taxon>
    </lineage>
</organism>
<name>A0AA88HQE2_ARTSF</name>
<gene>
    <name evidence="1" type="ORF">QYM36_009007</name>
</gene>
<dbReference type="InterPro" id="IPR050055">
    <property type="entry name" value="EF-Tu_GTPase"/>
</dbReference>
<evidence type="ECO:0000313" key="2">
    <source>
        <dbReference type="Proteomes" id="UP001187531"/>
    </source>
</evidence>